<proteinExistence type="predicted"/>
<feature type="compositionally biased region" description="Basic and acidic residues" evidence="1">
    <location>
        <begin position="1"/>
        <end position="16"/>
    </location>
</feature>
<name>A0A183GQB3_HELPZ</name>
<accession>A0A3P8DXV0</accession>
<reference evidence="4" key="2">
    <citation type="submission" date="2019-09" db="UniProtKB">
        <authorList>
            <consortium name="WormBaseParasite"/>
        </authorList>
    </citation>
    <scope>IDENTIFICATION</scope>
</reference>
<dbReference type="Proteomes" id="UP000050761">
    <property type="component" value="Unassembled WGS sequence"/>
</dbReference>
<protein>
    <submittedName>
        <fullName evidence="4">GDT1 family protein</fullName>
    </submittedName>
</protein>
<evidence type="ECO:0000256" key="1">
    <source>
        <dbReference type="SAM" id="MobiDB-lite"/>
    </source>
</evidence>
<gene>
    <name evidence="2" type="ORF">HPBE_LOCUS24882</name>
</gene>
<organism evidence="3 4">
    <name type="scientific">Heligmosomoides polygyrus</name>
    <name type="common">Parasitic roundworm</name>
    <dbReference type="NCBI Taxonomy" id="6339"/>
    <lineage>
        <taxon>Eukaryota</taxon>
        <taxon>Metazoa</taxon>
        <taxon>Ecdysozoa</taxon>
        <taxon>Nematoda</taxon>
        <taxon>Chromadorea</taxon>
        <taxon>Rhabditida</taxon>
        <taxon>Rhabditina</taxon>
        <taxon>Rhabditomorpha</taxon>
        <taxon>Strongyloidea</taxon>
        <taxon>Heligmosomidae</taxon>
        <taxon>Heligmosomoides</taxon>
    </lineage>
</organism>
<feature type="region of interest" description="Disordered" evidence="1">
    <location>
        <begin position="1"/>
        <end position="28"/>
    </location>
</feature>
<evidence type="ECO:0000313" key="4">
    <source>
        <dbReference type="WBParaSite" id="HPBE_0002488301-mRNA-1"/>
    </source>
</evidence>
<sequence length="82" mass="8815">MKMGRDRGDEHDDELAKTLVSDAEENPKERCPRARRLAAIIQGSVANTAVGIALSISLKVAVSHERQSPTAAHFCGYGEAPL</sequence>
<dbReference type="WBParaSite" id="HPBE_0002488301-mRNA-1">
    <property type="protein sequence ID" value="HPBE_0002488301-mRNA-1"/>
    <property type="gene ID" value="HPBE_0002488301"/>
</dbReference>
<dbReference type="EMBL" id="UZAH01037012">
    <property type="protein sequence ID" value="VDP47840.1"/>
    <property type="molecule type" value="Genomic_DNA"/>
</dbReference>
<dbReference type="AlphaFoldDB" id="A0A183GQB3"/>
<accession>A0A183GQB3</accession>
<keyword evidence="3" id="KW-1185">Reference proteome</keyword>
<evidence type="ECO:0000313" key="3">
    <source>
        <dbReference type="Proteomes" id="UP000050761"/>
    </source>
</evidence>
<reference evidence="2 3" key="1">
    <citation type="submission" date="2018-11" db="EMBL/GenBank/DDBJ databases">
        <authorList>
            <consortium name="Pathogen Informatics"/>
        </authorList>
    </citation>
    <scope>NUCLEOTIDE SEQUENCE [LARGE SCALE GENOMIC DNA]</scope>
</reference>
<evidence type="ECO:0000313" key="2">
    <source>
        <dbReference type="EMBL" id="VDP47840.1"/>
    </source>
</evidence>